<dbReference type="GO" id="GO:0005829">
    <property type="term" value="C:cytosol"/>
    <property type="evidence" value="ECO:0007669"/>
    <property type="project" value="TreeGrafter"/>
</dbReference>
<evidence type="ECO:0000256" key="1">
    <source>
        <dbReference type="ARBA" id="ARBA00001478"/>
    </source>
</evidence>
<evidence type="ECO:0000313" key="14">
    <source>
        <dbReference type="EMBL" id="RJG51513.1"/>
    </source>
</evidence>
<dbReference type="InterPro" id="IPR011835">
    <property type="entry name" value="GS/SS"/>
</dbReference>
<dbReference type="HAMAP" id="MF_00484">
    <property type="entry name" value="Glycogen_synth"/>
    <property type="match status" value="1"/>
</dbReference>
<dbReference type="SUPFAM" id="SSF53756">
    <property type="entry name" value="UDP-Glycosyltransferase/glycogen phosphorylase"/>
    <property type="match status" value="1"/>
</dbReference>
<comment type="catalytic activity">
    <reaction evidence="1 11">
        <text>[(1-&gt;4)-alpha-D-glucosyl](n) + ADP-alpha-D-glucose = [(1-&gt;4)-alpha-D-glucosyl](n+1) + ADP + H(+)</text>
        <dbReference type="Rhea" id="RHEA:18189"/>
        <dbReference type="Rhea" id="RHEA-COMP:9584"/>
        <dbReference type="Rhea" id="RHEA-COMP:9587"/>
        <dbReference type="ChEBI" id="CHEBI:15378"/>
        <dbReference type="ChEBI" id="CHEBI:15444"/>
        <dbReference type="ChEBI" id="CHEBI:57498"/>
        <dbReference type="ChEBI" id="CHEBI:456216"/>
        <dbReference type="EC" id="2.4.1.21"/>
    </reaction>
</comment>
<evidence type="ECO:0000313" key="15">
    <source>
        <dbReference type="Proteomes" id="UP000283255"/>
    </source>
</evidence>
<evidence type="ECO:0000259" key="12">
    <source>
        <dbReference type="Pfam" id="PF00534"/>
    </source>
</evidence>
<reference evidence="14 15" key="2">
    <citation type="submission" date="2019-01" db="EMBL/GenBank/DDBJ databases">
        <title>Motilimonas pumilus sp. nov., isolated from the gut of sea cucumber (Apostichopus japonicus).</title>
        <authorList>
            <person name="Wang F.-Q."/>
            <person name="Ren L.-H."/>
            <person name="Lin Y.-W."/>
            <person name="Sun G.-H."/>
            <person name="Du Z.-J."/>
            <person name="Zhao J.-X."/>
            <person name="Liu X.-J."/>
            <person name="Liu L.-J."/>
        </authorList>
    </citation>
    <scope>NUCLEOTIDE SEQUENCE [LARGE SCALE GENOMIC DNA]</scope>
    <source>
        <strain evidence="14 15">PLHSC7-2</strain>
    </source>
</reference>
<dbReference type="GO" id="GO:0004373">
    <property type="term" value="F:alpha-1,4-glucan glucosyltransferase (UDP-glucose donor) activity"/>
    <property type="evidence" value="ECO:0007669"/>
    <property type="project" value="InterPro"/>
</dbReference>
<dbReference type="InterPro" id="IPR001296">
    <property type="entry name" value="Glyco_trans_1"/>
</dbReference>
<dbReference type="NCBIfam" id="NF001903">
    <property type="entry name" value="PRK00654.2-2"/>
    <property type="match status" value="1"/>
</dbReference>
<dbReference type="InterPro" id="IPR013534">
    <property type="entry name" value="Starch_synth_cat_dom"/>
</dbReference>
<comment type="pathway">
    <text evidence="3 11">Glycan biosynthesis; glycogen biosynthesis.</text>
</comment>
<name>A0A418YKL8_9GAMM</name>
<feature type="binding site" evidence="11">
    <location>
        <position position="20"/>
    </location>
    <ligand>
        <name>ADP-alpha-D-glucose</name>
        <dbReference type="ChEBI" id="CHEBI:57498"/>
    </ligand>
</feature>
<evidence type="ECO:0000256" key="5">
    <source>
        <dbReference type="ARBA" id="ARBA00012588"/>
    </source>
</evidence>
<evidence type="ECO:0000256" key="9">
    <source>
        <dbReference type="ARBA" id="ARBA00023056"/>
    </source>
</evidence>
<dbReference type="OrthoDB" id="9808590at2"/>
<dbReference type="Proteomes" id="UP000283255">
    <property type="component" value="Unassembled WGS sequence"/>
</dbReference>
<dbReference type="GO" id="GO:0005978">
    <property type="term" value="P:glycogen biosynthetic process"/>
    <property type="evidence" value="ECO:0007669"/>
    <property type="project" value="UniProtKB-UniRule"/>
</dbReference>
<dbReference type="Gene3D" id="3.40.50.2000">
    <property type="entry name" value="Glycogen Phosphorylase B"/>
    <property type="match status" value="2"/>
</dbReference>
<proteinExistence type="inferred from homology"/>
<sequence>MSNHKLKILFVASEVESFAKTGGLADVAKALPLALKARGHDVRIMMPFYRTIAGGDQAEFICNQTLNTEQCGEVNYAIRKLHLEEVPVYGVDSMHYFDRAGLYGEGNHAYGDNGERFAFFSEAILHSCDALDFTPDIIHCNDWHTSLVPYLLKTRYQDHPRYRATKTILSCHNAAYQGIFNKSQLAITPELQHCNDSRMLENFSYVNYLKVGVLYADKVNAVSPNYATELLTPLGSHGMSHIFAERSADFEGIINGCDYNDWSPATDSYIPANYDANDLSGKDKCKAALQQEVGLDQNPDFPIFGMVCRLTEQKGFQILVPALEAFLVHQVQVIIVGTGDPIVTKQLQQLEQKFAGKFKFINAYSNSLSHLVEAGADFFLMPSLFEPCGLNQLYSLAYGTLPIVRGVGGLKDTVNDYDEDPQRANGFIFYEPEPTDLLNILRRVLLLYIEQPAEMQRIKQQAMACHFYWSDSVVDYERLYAKALQLYAL</sequence>
<evidence type="ECO:0000256" key="7">
    <source>
        <dbReference type="ARBA" id="ARBA00022676"/>
    </source>
</evidence>
<reference evidence="14 15" key="1">
    <citation type="submission" date="2018-09" db="EMBL/GenBank/DDBJ databases">
        <authorList>
            <person name="Wang F."/>
        </authorList>
    </citation>
    <scope>NUCLEOTIDE SEQUENCE [LARGE SCALE GENOMIC DNA]</scope>
    <source>
        <strain evidence="14 15">PLHSC7-2</strain>
    </source>
</reference>
<evidence type="ECO:0000259" key="13">
    <source>
        <dbReference type="Pfam" id="PF08323"/>
    </source>
</evidence>
<dbReference type="PANTHER" id="PTHR45825">
    <property type="entry name" value="GRANULE-BOUND STARCH SYNTHASE 1, CHLOROPLASTIC/AMYLOPLASTIC"/>
    <property type="match status" value="1"/>
</dbReference>
<keyword evidence="9 11" id="KW-0320">Glycogen biosynthesis</keyword>
<comment type="caution">
    <text evidence="14">The sequence shown here is derived from an EMBL/GenBank/DDBJ whole genome shotgun (WGS) entry which is preliminary data.</text>
</comment>
<dbReference type="RefSeq" id="WP_119909037.1">
    <property type="nucleotide sequence ID" value="NZ_QZCH01000001.1"/>
</dbReference>
<evidence type="ECO:0000256" key="11">
    <source>
        <dbReference type="HAMAP-Rule" id="MF_00484"/>
    </source>
</evidence>
<comment type="function">
    <text evidence="2 11">Synthesizes alpha-1,4-glucan chains using ADP-glucose.</text>
</comment>
<dbReference type="PANTHER" id="PTHR45825:SF11">
    <property type="entry name" value="ALPHA AMYLASE DOMAIN-CONTAINING PROTEIN"/>
    <property type="match status" value="1"/>
</dbReference>
<dbReference type="EC" id="2.4.1.21" evidence="5 11"/>
<gene>
    <name evidence="11 14" type="primary">glgA</name>
    <name evidence="14" type="ORF">D1Z90_01925</name>
</gene>
<evidence type="ECO:0000256" key="4">
    <source>
        <dbReference type="ARBA" id="ARBA00010281"/>
    </source>
</evidence>
<dbReference type="GO" id="GO:0009011">
    <property type="term" value="F:alpha-1,4-glucan glucosyltransferase (ADP-glucose donor) activity"/>
    <property type="evidence" value="ECO:0007669"/>
    <property type="project" value="UniProtKB-UniRule"/>
</dbReference>
<keyword evidence="8 11" id="KW-0808">Transferase</keyword>
<dbReference type="Pfam" id="PF08323">
    <property type="entry name" value="Glyco_transf_5"/>
    <property type="match status" value="1"/>
</dbReference>
<organism evidence="14 15">
    <name type="scientific">Motilimonas pumila</name>
    <dbReference type="NCBI Taxonomy" id="2303987"/>
    <lineage>
        <taxon>Bacteria</taxon>
        <taxon>Pseudomonadati</taxon>
        <taxon>Pseudomonadota</taxon>
        <taxon>Gammaproteobacteria</taxon>
        <taxon>Alteromonadales</taxon>
        <taxon>Alteromonadales genera incertae sedis</taxon>
        <taxon>Motilimonas</taxon>
    </lineage>
</organism>
<feature type="domain" description="Starch synthase catalytic" evidence="13">
    <location>
        <begin position="7"/>
        <end position="243"/>
    </location>
</feature>
<keyword evidence="7 11" id="KW-0328">Glycosyltransferase</keyword>
<dbReference type="AlphaFoldDB" id="A0A418YKL8"/>
<evidence type="ECO:0000256" key="10">
    <source>
        <dbReference type="ARBA" id="ARBA00031722"/>
    </source>
</evidence>
<dbReference type="NCBIfam" id="TIGR02095">
    <property type="entry name" value="glgA"/>
    <property type="match status" value="1"/>
</dbReference>
<dbReference type="CDD" id="cd03791">
    <property type="entry name" value="GT5_Glycogen_synthase_DULL1-like"/>
    <property type="match status" value="1"/>
</dbReference>
<dbReference type="EMBL" id="QZCH01000001">
    <property type="protein sequence ID" value="RJG51513.1"/>
    <property type="molecule type" value="Genomic_DNA"/>
</dbReference>
<evidence type="ECO:0000256" key="8">
    <source>
        <dbReference type="ARBA" id="ARBA00022679"/>
    </source>
</evidence>
<evidence type="ECO:0000256" key="6">
    <source>
        <dbReference type="ARBA" id="ARBA00019935"/>
    </source>
</evidence>
<dbReference type="Pfam" id="PF00534">
    <property type="entry name" value="Glycos_transf_1"/>
    <property type="match status" value="1"/>
</dbReference>
<evidence type="ECO:0000256" key="3">
    <source>
        <dbReference type="ARBA" id="ARBA00004964"/>
    </source>
</evidence>
<dbReference type="UniPathway" id="UPA00164"/>
<accession>A0A418YKL8</accession>
<comment type="similarity">
    <text evidence="4 11">Belongs to the glycosyltransferase 1 family. Bacterial/plant glycogen synthase subfamily.</text>
</comment>
<protein>
    <recommendedName>
        <fullName evidence="6 11">Glycogen synthase</fullName>
        <ecNumber evidence="5 11">2.4.1.21</ecNumber>
    </recommendedName>
    <alternativeName>
        <fullName evidence="10 11">Starch [bacterial glycogen] synthase</fullName>
    </alternativeName>
</protein>
<feature type="domain" description="Glycosyl transferase family 1" evidence="12">
    <location>
        <begin position="297"/>
        <end position="455"/>
    </location>
</feature>
<evidence type="ECO:0000256" key="2">
    <source>
        <dbReference type="ARBA" id="ARBA00002764"/>
    </source>
</evidence>
<keyword evidence="15" id="KW-1185">Reference proteome</keyword>